<organism evidence="2 3">
    <name type="scientific">Rhodovulum strictum</name>
    <dbReference type="NCBI Taxonomy" id="58314"/>
    <lineage>
        <taxon>Bacteria</taxon>
        <taxon>Pseudomonadati</taxon>
        <taxon>Pseudomonadota</taxon>
        <taxon>Alphaproteobacteria</taxon>
        <taxon>Rhodobacterales</taxon>
        <taxon>Paracoccaceae</taxon>
        <taxon>Rhodovulum</taxon>
    </lineage>
</organism>
<dbReference type="Gene3D" id="3.30.450.260">
    <property type="entry name" value="Haem NO binding associated domain"/>
    <property type="match status" value="1"/>
</dbReference>
<evidence type="ECO:0000313" key="3">
    <source>
        <dbReference type="Proteomes" id="UP000466730"/>
    </source>
</evidence>
<dbReference type="GO" id="GO:0003824">
    <property type="term" value="F:catalytic activity"/>
    <property type="evidence" value="ECO:0007669"/>
    <property type="project" value="UniProtKB-ARBA"/>
</dbReference>
<dbReference type="PANTHER" id="PTHR46663:SF4">
    <property type="entry name" value="DIGUANYLATE CYCLASE DGCT-RELATED"/>
    <property type="match status" value="1"/>
</dbReference>
<comment type="caution">
    <text evidence="2">The sequence shown here is derived from an EMBL/GenBank/DDBJ whole genome shotgun (WGS) entry which is preliminary data.</text>
</comment>
<keyword evidence="3" id="KW-1185">Reference proteome</keyword>
<dbReference type="PANTHER" id="PTHR46663">
    <property type="entry name" value="DIGUANYLATE CYCLASE DGCT-RELATED"/>
    <property type="match status" value="1"/>
</dbReference>
<dbReference type="InterPro" id="IPR000160">
    <property type="entry name" value="GGDEF_dom"/>
</dbReference>
<evidence type="ECO:0000313" key="2">
    <source>
        <dbReference type="EMBL" id="MRH22859.1"/>
    </source>
</evidence>
<evidence type="ECO:0000259" key="1">
    <source>
        <dbReference type="PROSITE" id="PS50887"/>
    </source>
</evidence>
<dbReference type="OrthoDB" id="9812260at2"/>
<reference evidence="2 3" key="1">
    <citation type="submission" date="2019-11" db="EMBL/GenBank/DDBJ databases">
        <title>Draft Whole-Genome sequence of the marine photosynthetic bacterium Rhodovulum strictum DSM 11289.</title>
        <authorList>
            <person name="Kyndt J.A."/>
            <person name="Meyer T.E."/>
        </authorList>
    </citation>
    <scope>NUCLEOTIDE SEQUENCE [LARGE SCALE GENOMIC DNA]</scope>
    <source>
        <strain evidence="2 3">DSM 11289</strain>
    </source>
</reference>
<dbReference type="CDD" id="cd01949">
    <property type="entry name" value="GGDEF"/>
    <property type="match status" value="1"/>
</dbReference>
<dbReference type="InterPro" id="IPR043128">
    <property type="entry name" value="Rev_trsase/Diguanyl_cyclase"/>
</dbReference>
<dbReference type="InterPro" id="IPR052163">
    <property type="entry name" value="DGC-Regulatory_Protein"/>
</dbReference>
<dbReference type="FunFam" id="3.30.70.270:FF:000001">
    <property type="entry name" value="Diguanylate cyclase domain protein"/>
    <property type="match status" value="1"/>
</dbReference>
<dbReference type="NCBIfam" id="TIGR00254">
    <property type="entry name" value="GGDEF"/>
    <property type="match status" value="1"/>
</dbReference>
<dbReference type="Pfam" id="PF00990">
    <property type="entry name" value="GGDEF"/>
    <property type="match status" value="1"/>
</dbReference>
<proteinExistence type="predicted"/>
<dbReference type="Gene3D" id="3.30.70.270">
    <property type="match status" value="1"/>
</dbReference>
<dbReference type="PROSITE" id="PS50887">
    <property type="entry name" value="GGDEF"/>
    <property type="match status" value="1"/>
</dbReference>
<dbReference type="InterPro" id="IPR029787">
    <property type="entry name" value="Nucleotide_cyclase"/>
</dbReference>
<accession>A0A844BJY9</accession>
<dbReference type="EMBL" id="WJPO01000047">
    <property type="protein sequence ID" value="MRH22859.1"/>
    <property type="molecule type" value="Genomic_DNA"/>
</dbReference>
<dbReference type="Proteomes" id="UP000466730">
    <property type="component" value="Unassembled WGS sequence"/>
</dbReference>
<name>A0A844BJY9_9RHOB</name>
<dbReference type="AlphaFoldDB" id="A0A844BJY9"/>
<protein>
    <submittedName>
        <fullName evidence="2">Diguanylate cyclase</fullName>
    </submittedName>
</protein>
<dbReference type="SUPFAM" id="SSF55073">
    <property type="entry name" value="Nucleotide cyclase"/>
    <property type="match status" value="1"/>
</dbReference>
<gene>
    <name evidence="2" type="ORF">GH815_17960</name>
</gene>
<dbReference type="InterPro" id="IPR042463">
    <property type="entry name" value="HNOB_dom_associated_sf"/>
</dbReference>
<dbReference type="RefSeq" id="WP_153750113.1">
    <property type="nucleotide sequence ID" value="NZ_BAAADI010000050.1"/>
</dbReference>
<feature type="domain" description="GGDEF" evidence="1">
    <location>
        <begin position="196"/>
        <end position="330"/>
    </location>
</feature>
<dbReference type="SMART" id="SM00267">
    <property type="entry name" value="GGDEF"/>
    <property type="match status" value="1"/>
</dbReference>
<sequence>MVQQDTGARALIGLDGAALGRLMPMHLCLDAAGSIRQAGPTLERIAGASLAGRPFSEVFVLRRPAAASDLAGLLALAGRRLKLTLTAAPSLALKGLVEGLPDGGALIDISMGISLIEAVNRFDLTLRDFSPTDLAVELLYLYESKSVVSAELRRLAQRLNGARVSAEHEAATDTLTGLANRRRLDATLARLLAQGRAFALMQIDLDYFKQVNDSHGHAVGDAVLREVAHLLRGHCRNQDLVARVGGDEFVMLIVDIVEPFRLARIAERLIRQIEEPIHVGMIDCNVSASIGVSIFSRQDDPDARRLMREADAALYESKGSGRARVTVYAAATASAGDPDAA</sequence>